<protein>
    <recommendedName>
        <fullName evidence="6">BHLH domain-containing protein</fullName>
    </recommendedName>
</protein>
<keyword evidence="3" id="KW-0805">Transcription regulation</keyword>
<dbReference type="GO" id="GO:0005634">
    <property type="term" value="C:nucleus"/>
    <property type="evidence" value="ECO:0000318"/>
    <property type="project" value="GO_Central"/>
</dbReference>
<comment type="subcellular location">
    <subcellularLocation>
        <location evidence="1">Nucleus</location>
    </subcellularLocation>
</comment>
<evidence type="ECO:0000256" key="3">
    <source>
        <dbReference type="ARBA" id="ARBA00023015"/>
    </source>
</evidence>
<name>A0A2I2YCJ4_GORGO</name>
<evidence type="ECO:0000256" key="1">
    <source>
        <dbReference type="ARBA" id="ARBA00004123"/>
    </source>
</evidence>
<accession>A0A2I2YCJ4</accession>
<evidence type="ECO:0000256" key="2">
    <source>
        <dbReference type="ARBA" id="ARBA00022491"/>
    </source>
</evidence>
<dbReference type="GO" id="GO:0030182">
    <property type="term" value="P:neuron differentiation"/>
    <property type="evidence" value="ECO:0000318"/>
    <property type="project" value="GO_Central"/>
</dbReference>
<evidence type="ECO:0000313" key="7">
    <source>
        <dbReference type="Ensembl" id="ENSGGOP00000032627.1"/>
    </source>
</evidence>
<dbReference type="GO" id="GO:0003714">
    <property type="term" value="F:transcription corepressor activity"/>
    <property type="evidence" value="ECO:0000318"/>
    <property type="project" value="GO_Central"/>
</dbReference>
<organism evidence="7 8">
    <name type="scientific">Gorilla gorilla gorilla</name>
    <name type="common">Western lowland gorilla</name>
    <dbReference type="NCBI Taxonomy" id="9595"/>
    <lineage>
        <taxon>Eukaryota</taxon>
        <taxon>Metazoa</taxon>
        <taxon>Chordata</taxon>
        <taxon>Craniata</taxon>
        <taxon>Vertebrata</taxon>
        <taxon>Euteleostomi</taxon>
        <taxon>Mammalia</taxon>
        <taxon>Eutheria</taxon>
        <taxon>Euarchontoglires</taxon>
        <taxon>Primates</taxon>
        <taxon>Haplorrhini</taxon>
        <taxon>Catarrhini</taxon>
        <taxon>Hominidae</taxon>
        <taxon>Gorilla</taxon>
    </lineage>
</organism>
<feature type="domain" description="BHLH" evidence="6">
    <location>
        <begin position="31"/>
        <end position="60"/>
    </location>
</feature>
<dbReference type="Bgee" id="ENSGGOG00000022395">
    <property type="expression patterns" value="Expressed in prefrontal cortex and 5 other cell types or tissues"/>
</dbReference>
<dbReference type="PANTHER" id="PTHR11723">
    <property type="entry name" value="DNA-BINDING PROTEIN INHIBITOR"/>
    <property type="match status" value="1"/>
</dbReference>
<evidence type="ECO:0000256" key="4">
    <source>
        <dbReference type="ARBA" id="ARBA00023163"/>
    </source>
</evidence>
<dbReference type="Pfam" id="PF00010">
    <property type="entry name" value="HLH"/>
    <property type="match status" value="1"/>
</dbReference>
<keyword evidence="2" id="KW-0678">Repressor</keyword>
<dbReference type="STRING" id="9593.ENSGGOP00000032627"/>
<evidence type="ECO:0000256" key="5">
    <source>
        <dbReference type="ARBA" id="ARBA00023242"/>
    </source>
</evidence>
<dbReference type="GO" id="GO:0046983">
    <property type="term" value="F:protein dimerization activity"/>
    <property type="evidence" value="ECO:0007669"/>
    <property type="project" value="InterPro"/>
</dbReference>
<dbReference type="Ensembl" id="ENSGGOT00000029560.2">
    <property type="protein sequence ID" value="ENSGGOP00000032627.1"/>
    <property type="gene ID" value="ENSGGOG00000022395.2"/>
</dbReference>
<reference evidence="7 8" key="2">
    <citation type="journal article" date="2012" name="Nature">
        <title>Insights into hominid evolution from the gorilla genome sequence.</title>
        <authorList>
            <person name="Scally A."/>
            <person name="Dutheil J.Y."/>
            <person name="Hillier L.W."/>
            <person name="Jordan G.E."/>
            <person name="Goodhead I."/>
            <person name="Herrero J."/>
            <person name="Hobolth A."/>
            <person name="Lappalainen T."/>
            <person name="Mailund T."/>
            <person name="Marques-Bonet T."/>
            <person name="McCarthy S."/>
            <person name="Montgomery S.H."/>
            <person name="Schwalie P.C."/>
            <person name="Tang Y.A."/>
            <person name="Ward M.C."/>
            <person name="Xue Y."/>
            <person name="Yngvadottir B."/>
            <person name="Alkan C."/>
            <person name="Andersen L.N."/>
            <person name="Ayub Q."/>
            <person name="Ball E.V."/>
            <person name="Beal K."/>
            <person name="Bradley B.J."/>
            <person name="Chen Y."/>
            <person name="Clee C.M."/>
            <person name="Fitzgerald S."/>
            <person name="Graves T.A."/>
            <person name="Gu Y."/>
            <person name="Heath P."/>
            <person name="Heger A."/>
            <person name="Karakoc E."/>
            <person name="Kolb-Kokocinski A."/>
            <person name="Laird G.K."/>
            <person name="Lunter G."/>
            <person name="Meader S."/>
            <person name="Mort M."/>
            <person name="Mullikin J.C."/>
            <person name="Munch K."/>
            <person name="O'Connor T.D."/>
            <person name="Phillips A.D."/>
            <person name="Prado-Martinez J."/>
            <person name="Rogers A.S."/>
            <person name="Sajjadian S."/>
            <person name="Schmidt D."/>
            <person name="Shaw K."/>
            <person name="Simpson J.T."/>
            <person name="Stenson P.D."/>
            <person name="Turner D.J."/>
            <person name="Vigilant L."/>
            <person name="Vilella A.J."/>
            <person name="Whitener W."/>
            <person name="Zhu B."/>
            <person name="Cooper D.N."/>
            <person name="de Jong P."/>
            <person name="Dermitzakis E.T."/>
            <person name="Eichler E.E."/>
            <person name="Flicek P."/>
            <person name="Goldman N."/>
            <person name="Mundy N.I."/>
            <person name="Ning Z."/>
            <person name="Odom D.T."/>
            <person name="Ponting C.P."/>
            <person name="Quail M.A."/>
            <person name="Ryder O.A."/>
            <person name="Searle S.M."/>
            <person name="Warren W.C."/>
            <person name="Wilson R.K."/>
            <person name="Schierup M.H."/>
            <person name="Rogers J."/>
            <person name="Tyler-Smith C."/>
            <person name="Durbin R."/>
        </authorList>
    </citation>
    <scope>NUCLEOTIDE SEQUENCE [LARGE SCALE GENOMIC DNA]</scope>
</reference>
<dbReference type="EMBL" id="CABD030021783">
    <property type="status" value="NOT_ANNOTATED_CDS"/>
    <property type="molecule type" value="Genomic_DNA"/>
</dbReference>
<dbReference type="InParanoid" id="A0A2I2YCJ4"/>
<evidence type="ECO:0000259" key="6">
    <source>
        <dbReference type="Pfam" id="PF00010"/>
    </source>
</evidence>
<keyword evidence="8" id="KW-1185">Reference proteome</keyword>
<dbReference type="Proteomes" id="UP000001519">
    <property type="component" value="Chromosome 3"/>
</dbReference>
<reference evidence="7" key="3">
    <citation type="submission" date="2025-08" db="UniProtKB">
        <authorList>
            <consortium name="Ensembl"/>
        </authorList>
    </citation>
    <scope>IDENTIFICATION</scope>
</reference>
<dbReference type="InterPro" id="IPR036638">
    <property type="entry name" value="HLH_DNA-bd_sf"/>
</dbReference>
<dbReference type="AlphaFoldDB" id="A0A2I2YCJ4"/>
<evidence type="ECO:0000313" key="8">
    <source>
        <dbReference type="Proteomes" id="UP000001519"/>
    </source>
</evidence>
<dbReference type="GO" id="GO:0000122">
    <property type="term" value="P:negative regulation of transcription by RNA polymerase II"/>
    <property type="evidence" value="ECO:0000318"/>
    <property type="project" value="GO_Central"/>
</dbReference>
<sequence length="118" mass="13204">MKAFSPVRSVRKNSLLDHRLGISQSKTPVDDLMSLLIPQNKNVSKMEILQHVIDCILDLQITLDLHPTIVSLHHHRPGQNQASRMPLTTLNTDISILSLQASEFPSELMSNDRKALCG</sequence>
<proteinExistence type="predicted"/>
<dbReference type="InterPro" id="IPR026052">
    <property type="entry name" value="DNA-bd_prot-inh"/>
</dbReference>
<reference evidence="8" key="1">
    <citation type="submission" date="2011-05" db="EMBL/GenBank/DDBJ databases">
        <title>Insights into the evolution of the great apes provided by the gorilla genome.</title>
        <authorList>
            <person name="Scally A."/>
        </authorList>
    </citation>
    <scope>NUCLEOTIDE SEQUENCE [LARGE SCALE GENOMIC DNA]</scope>
</reference>
<dbReference type="Gene3D" id="4.10.280.10">
    <property type="entry name" value="Helix-loop-helix DNA-binding domain"/>
    <property type="match status" value="1"/>
</dbReference>
<dbReference type="GeneTree" id="ENSGT00940000156464"/>
<keyword evidence="4" id="KW-0804">Transcription</keyword>
<dbReference type="SUPFAM" id="SSF47459">
    <property type="entry name" value="HLH, helix-loop-helix DNA-binding domain"/>
    <property type="match status" value="1"/>
</dbReference>
<dbReference type="PANTHER" id="PTHR11723:SF18">
    <property type="entry name" value="BHLH DOMAIN-CONTAINING PROTEIN"/>
    <property type="match status" value="1"/>
</dbReference>
<dbReference type="GO" id="GO:0005737">
    <property type="term" value="C:cytoplasm"/>
    <property type="evidence" value="ECO:0007669"/>
    <property type="project" value="InterPro"/>
</dbReference>
<dbReference type="FunCoup" id="A0A2I2YCJ4">
    <property type="interactions" value="1892"/>
</dbReference>
<gene>
    <name evidence="7" type="primary">LOC101142351</name>
</gene>
<dbReference type="OMA" id="LLNMNDC"/>
<reference evidence="7" key="4">
    <citation type="submission" date="2025-09" db="UniProtKB">
        <authorList>
            <consortium name="Ensembl"/>
        </authorList>
    </citation>
    <scope>IDENTIFICATION</scope>
</reference>
<dbReference type="InterPro" id="IPR011598">
    <property type="entry name" value="bHLH_dom"/>
</dbReference>
<keyword evidence="5" id="KW-0539">Nucleus</keyword>